<feature type="region of interest" description="Disordered" evidence="1">
    <location>
        <begin position="76"/>
        <end position="95"/>
    </location>
</feature>
<evidence type="ECO:0000313" key="3">
    <source>
        <dbReference type="Proteomes" id="UP001221757"/>
    </source>
</evidence>
<comment type="caution">
    <text evidence="2">The sequence shown here is derived from an EMBL/GenBank/DDBJ whole genome shotgun (WGS) entry which is preliminary data.</text>
</comment>
<dbReference type="AlphaFoldDB" id="A0AAD7H380"/>
<accession>A0AAD7H380</accession>
<keyword evidence="3" id="KW-1185">Reference proteome</keyword>
<name>A0AAD7H380_MYCRO</name>
<dbReference type="Proteomes" id="UP001221757">
    <property type="component" value="Unassembled WGS sequence"/>
</dbReference>
<organism evidence="2 3">
    <name type="scientific">Mycena rosella</name>
    <name type="common">Pink bonnet</name>
    <name type="synonym">Agaricus rosellus</name>
    <dbReference type="NCBI Taxonomy" id="1033263"/>
    <lineage>
        <taxon>Eukaryota</taxon>
        <taxon>Fungi</taxon>
        <taxon>Dikarya</taxon>
        <taxon>Basidiomycota</taxon>
        <taxon>Agaricomycotina</taxon>
        <taxon>Agaricomycetes</taxon>
        <taxon>Agaricomycetidae</taxon>
        <taxon>Agaricales</taxon>
        <taxon>Marasmiineae</taxon>
        <taxon>Mycenaceae</taxon>
        <taxon>Mycena</taxon>
    </lineage>
</organism>
<reference evidence="2" key="1">
    <citation type="submission" date="2023-03" db="EMBL/GenBank/DDBJ databases">
        <title>Massive genome expansion in bonnet fungi (Mycena s.s.) driven by repeated elements and novel gene families across ecological guilds.</title>
        <authorList>
            <consortium name="Lawrence Berkeley National Laboratory"/>
            <person name="Harder C.B."/>
            <person name="Miyauchi S."/>
            <person name="Viragh M."/>
            <person name="Kuo A."/>
            <person name="Thoen E."/>
            <person name="Andreopoulos B."/>
            <person name="Lu D."/>
            <person name="Skrede I."/>
            <person name="Drula E."/>
            <person name="Henrissat B."/>
            <person name="Morin E."/>
            <person name="Kohler A."/>
            <person name="Barry K."/>
            <person name="LaButti K."/>
            <person name="Morin E."/>
            <person name="Salamov A."/>
            <person name="Lipzen A."/>
            <person name="Mereny Z."/>
            <person name="Hegedus B."/>
            <person name="Baldrian P."/>
            <person name="Stursova M."/>
            <person name="Weitz H."/>
            <person name="Taylor A."/>
            <person name="Grigoriev I.V."/>
            <person name="Nagy L.G."/>
            <person name="Martin F."/>
            <person name="Kauserud H."/>
        </authorList>
    </citation>
    <scope>NUCLEOTIDE SEQUENCE</scope>
    <source>
        <strain evidence="2">CBHHK067</strain>
    </source>
</reference>
<evidence type="ECO:0000256" key="1">
    <source>
        <dbReference type="SAM" id="MobiDB-lite"/>
    </source>
</evidence>
<evidence type="ECO:0000313" key="2">
    <source>
        <dbReference type="EMBL" id="KAJ7710797.1"/>
    </source>
</evidence>
<proteinExistence type="predicted"/>
<gene>
    <name evidence="2" type="ORF">B0H17DRAFT_1190489</name>
</gene>
<sequence length="95" mass="10280">MLCAGTEKDNIRGPSKLSRDERRSYVYNISLLDIHEHPVNAELYIYASIRADLDRVPVACGAISSCSVHTILSSMSSPGLRRASGRSGCLGAGER</sequence>
<dbReference type="EMBL" id="JARKIE010000001">
    <property type="protein sequence ID" value="KAJ7710797.1"/>
    <property type="molecule type" value="Genomic_DNA"/>
</dbReference>
<protein>
    <submittedName>
        <fullName evidence="2">Uncharacterized protein</fullName>
    </submittedName>
</protein>